<sequence length="58" mass="6072">WLLMMFSSLGSPTPNKPAPPRAPLSVNLGLLIESDVLFGALDRGVVMVPEAGATPQIV</sequence>
<dbReference type="Gramene" id="ERM93565">
    <property type="protein sequence ID" value="ERM93565"/>
    <property type="gene ID" value="AMTR_s00004p00099350"/>
</dbReference>
<organism evidence="1 2">
    <name type="scientific">Amborella trichopoda</name>
    <dbReference type="NCBI Taxonomy" id="13333"/>
    <lineage>
        <taxon>Eukaryota</taxon>
        <taxon>Viridiplantae</taxon>
        <taxon>Streptophyta</taxon>
        <taxon>Embryophyta</taxon>
        <taxon>Tracheophyta</taxon>
        <taxon>Spermatophyta</taxon>
        <taxon>Magnoliopsida</taxon>
        <taxon>Amborellales</taxon>
        <taxon>Amborellaceae</taxon>
        <taxon>Amborella</taxon>
    </lineage>
</organism>
<protein>
    <submittedName>
        <fullName evidence="1">Uncharacterized protein</fullName>
    </submittedName>
</protein>
<dbReference type="EMBL" id="KI397628">
    <property type="protein sequence ID" value="ERM93565.1"/>
    <property type="molecule type" value="Genomic_DNA"/>
</dbReference>
<dbReference type="Proteomes" id="UP000017836">
    <property type="component" value="Unassembled WGS sequence"/>
</dbReference>
<proteinExistence type="predicted"/>
<name>W1NEI8_AMBTC</name>
<reference evidence="2" key="1">
    <citation type="journal article" date="2013" name="Science">
        <title>The Amborella genome and the evolution of flowering plants.</title>
        <authorList>
            <consortium name="Amborella Genome Project"/>
        </authorList>
    </citation>
    <scope>NUCLEOTIDE SEQUENCE [LARGE SCALE GENOMIC DNA]</scope>
</reference>
<dbReference type="AlphaFoldDB" id="W1NEI8"/>
<evidence type="ECO:0000313" key="1">
    <source>
        <dbReference type="EMBL" id="ERM93565.1"/>
    </source>
</evidence>
<keyword evidence="2" id="KW-1185">Reference proteome</keyword>
<accession>W1NEI8</accession>
<gene>
    <name evidence="1" type="ORF">AMTR_s00004p00099350</name>
</gene>
<feature type="non-terminal residue" evidence="1">
    <location>
        <position position="1"/>
    </location>
</feature>
<dbReference type="HOGENOM" id="CLU_2985080_0_0_1"/>
<evidence type="ECO:0000313" key="2">
    <source>
        <dbReference type="Proteomes" id="UP000017836"/>
    </source>
</evidence>